<dbReference type="Proteomes" id="UP000265520">
    <property type="component" value="Unassembled WGS sequence"/>
</dbReference>
<feature type="compositionally biased region" description="Basic residues" evidence="1">
    <location>
        <begin position="1"/>
        <end position="12"/>
    </location>
</feature>
<comment type="caution">
    <text evidence="2">The sequence shown here is derived from an EMBL/GenBank/DDBJ whole genome shotgun (WGS) entry which is preliminary data.</text>
</comment>
<evidence type="ECO:0000313" key="3">
    <source>
        <dbReference type="Proteomes" id="UP000265520"/>
    </source>
</evidence>
<dbReference type="EMBL" id="LXQA010675912">
    <property type="protein sequence ID" value="MCI65438.1"/>
    <property type="molecule type" value="Genomic_DNA"/>
</dbReference>
<name>A0A392TX14_9FABA</name>
<reference evidence="2 3" key="1">
    <citation type="journal article" date="2018" name="Front. Plant Sci.">
        <title>Red Clover (Trifolium pratense) and Zigzag Clover (T. medium) - A Picture of Genomic Similarities and Differences.</title>
        <authorList>
            <person name="Dluhosova J."/>
            <person name="Istvanek J."/>
            <person name="Nedelnik J."/>
            <person name="Repkova J."/>
        </authorList>
    </citation>
    <scope>NUCLEOTIDE SEQUENCE [LARGE SCALE GENOMIC DNA]</scope>
    <source>
        <strain evidence="3">cv. 10/8</strain>
        <tissue evidence="2">Leaf</tissue>
    </source>
</reference>
<feature type="region of interest" description="Disordered" evidence="1">
    <location>
        <begin position="1"/>
        <end position="52"/>
    </location>
</feature>
<evidence type="ECO:0000313" key="2">
    <source>
        <dbReference type="EMBL" id="MCI65438.1"/>
    </source>
</evidence>
<proteinExistence type="predicted"/>
<organism evidence="2 3">
    <name type="scientific">Trifolium medium</name>
    <dbReference type="NCBI Taxonomy" id="97028"/>
    <lineage>
        <taxon>Eukaryota</taxon>
        <taxon>Viridiplantae</taxon>
        <taxon>Streptophyta</taxon>
        <taxon>Embryophyta</taxon>
        <taxon>Tracheophyta</taxon>
        <taxon>Spermatophyta</taxon>
        <taxon>Magnoliopsida</taxon>
        <taxon>eudicotyledons</taxon>
        <taxon>Gunneridae</taxon>
        <taxon>Pentapetalae</taxon>
        <taxon>rosids</taxon>
        <taxon>fabids</taxon>
        <taxon>Fabales</taxon>
        <taxon>Fabaceae</taxon>
        <taxon>Papilionoideae</taxon>
        <taxon>50 kb inversion clade</taxon>
        <taxon>NPAAA clade</taxon>
        <taxon>Hologalegina</taxon>
        <taxon>IRL clade</taxon>
        <taxon>Trifolieae</taxon>
        <taxon>Trifolium</taxon>
    </lineage>
</organism>
<sequence>KRAKPINKHRALRQLPCAPRKRQWPQPLLYARPRVASPRAARRAKSRTTPAS</sequence>
<keyword evidence="3" id="KW-1185">Reference proteome</keyword>
<protein>
    <submittedName>
        <fullName evidence="2">Uncharacterized protein</fullName>
    </submittedName>
</protein>
<accession>A0A392TX14</accession>
<feature type="non-terminal residue" evidence="2">
    <location>
        <position position="1"/>
    </location>
</feature>
<dbReference type="AlphaFoldDB" id="A0A392TX14"/>
<evidence type="ECO:0000256" key="1">
    <source>
        <dbReference type="SAM" id="MobiDB-lite"/>
    </source>
</evidence>